<dbReference type="EMBL" id="BARU01037991">
    <property type="protein sequence ID" value="GAH79704.1"/>
    <property type="molecule type" value="Genomic_DNA"/>
</dbReference>
<feature type="transmembrane region" description="Helical" evidence="1">
    <location>
        <begin position="97"/>
        <end position="118"/>
    </location>
</feature>
<reference evidence="3" key="1">
    <citation type="journal article" date="2014" name="Front. Microbiol.">
        <title>High frequency of phylogenetically diverse reductive dehalogenase-homologous genes in deep subseafloor sedimentary metagenomes.</title>
        <authorList>
            <person name="Kawai M."/>
            <person name="Futagami T."/>
            <person name="Toyoda A."/>
            <person name="Takaki Y."/>
            <person name="Nishi S."/>
            <person name="Hori S."/>
            <person name="Arai W."/>
            <person name="Tsubouchi T."/>
            <person name="Morono Y."/>
            <person name="Uchiyama I."/>
            <person name="Ito T."/>
            <person name="Fujiyama A."/>
            <person name="Inagaki F."/>
            <person name="Takami H."/>
        </authorList>
    </citation>
    <scope>NUCLEOTIDE SEQUENCE</scope>
    <source>
        <strain evidence="3">Expedition CK06-06</strain>
    </source>
</reference>
<comment type="caution">
    <text evidence="3">The sequence shown here is derived from an EMBL/GenBank/DDBJ whole genome shotgun (WGS) entry which is preliminary data.</text>
</comment>
<evidence type="ECO:0000259" key="2">
    <source>
        <dbReference type="Pfam" id="PF07705"/>
    </source>
</evidence>
<dbReference type="InterPro" id="IPR013783">
    <property type="entry name" value="Ig-like_fold"/>
</dbReference>
<feature type="non-terminal residue" evidence="3">
    <location>
        <position position="1"/>
    </location>
</feature>
<dbReference type="Pfam" id="PF07705">
    <property type="entry name" value="CARDB"/>
    <property type="match status" value="1"/>
</dbReference>
<gene>
    <name evidence="3" type="ORF">S03H2_59108</name>
</gene>
<keyword evidence="1" id="KW-1133">Transmembrane helix</keyword>
<evidence type="ECO:0000313" key="3">
    <source>
        <dbReference type="EMBL" id="GAH79704.1"/>
    </source>
</evidence>
<feature type="domain" description="CARDB" evidence="2">
    <location>
        <begin position="9"/>
        <end position="79"/>
    </location>
</feature>
<dbReference type="AlphaFoldDB" id="X1JN58"/>
<proteinExistence type="predicted"/>
<accession>X1JN58</accession>
<keyword evidence="1" id="KW-0472">Membrane</keyword>
<sequence>TTFATSKLSITPAEVNIGEEVTITTLITNTGKLAGSYKLTLSIDNAVVATREVTLEGGASEEVTFTAVKDVAGTCTVTVDGLSGTFMVRTPPKPINWWLPGGIIAACIVLVAVIYLAVIRRR</sequence>
<dbReference type="Gene3D" id="2.60.40.10">
    <property type="entry name" value="Immunoglobulins"/>
    <property type="match status" value="1"/>
</dbReference>
<keyword evidence="1" id="KW-0812">Transmembrane</keyword>
<protein>
    <recommendedName>
        <fullName evidence="2">CARDB domain-containing protein</fullName>
    </recommendedName>
</protein>
<organism evidence="3">
    <name type="scientific">marine sediment metagenome</name>
    <dbReference type="NCBI Taxonomy" id="412755"/>
    <lineage>
        <taxon>unclassified sequences</taxon>
        <taxon>metagenomes</taxon>
        <taxon>ecological metagenomes</taxon>
    </lineage>
</organism>
<dbReference type="InterPro" id="IPR011635">
    <property type="entry name" value="CARDB"/>
</dbReference>
<name>X1JN58_9ZZZZ</name>
<evidence type="ECO:0000256" key="1">
    <source>
        <dbReference type="SAM" id="Phobius"/>
    </source>
</evidence>